<dbReference type="PANTHER" id="PTHR13078:SF59">
    <property type="entry name" value="ENOYL-COA HYDRATASE CHSH3"/>
    <property type="match status" value="1"/>
</dbReference>
<dbReference type="GO" id="GO:0003857">
    <property type="term" value="F:(3S)-3-hydroxyacyl-CoA dehydrogenase (NAD+) activity"/>
    <property type="evidence" value="ECO:0007669"/>
    <property type="project" value="TreeGrafter"/>
</dbReference>
<dbReference type="GO" id="GO:0006635">
    <property type="term" value="P:fatty acid beta-oxidation"/>
    <property type="evidence" value="ECO:0007669"/>
    <property type="project" value="TreeGrafter"/>
</dbReference>
<organism evidence="3 4">
    <name type="scientific">Mycobacterium attenuatum</name>
    <dbReference type="NCBI Taxonomy" id="2341086"/>
    <lineage>
        <taxon>Bacteria</taxon>
        <taxon>Bacillati</taxon>
        <taxon>Actinomycetota</taxon>
        <taxon>Actinomycetes</taxon>
        <taxon>Mycobacteriales</taxon>
        <taxon>Mycobacteriaceae</taxon>
        <taxon>Mycobacterium</taxon>
    </lineage>
</organism>
<keyword evidence="4" id="KW-1185">Reference proteome</keyword>
<dbReference type="Gene3D" id="3.10.129.10">
    <property type="entry name" value="Hotdog Thioesterase"/>
    <property type="match status" value="1"/>
</dbReference>
<dbReference type="GO" id="GO:0004300">
    <property type="term" value="F:enoyl-CoA hydratase activity"/>
    <property type="evidence" value="ECO:0007669"/>
    <property type="project" value="TreeGrafter"/>
</dbReference>
<proteinExistence type="inferred from homology"/>
<evidence type="ECO:0000256" key="1">
    <source>
        <dbReference type="ARBA" id="ARBA00005254"/>
    </source>
</evidence>
<dbReference type="GO" id="GO:0044594">
    <property type="term" value="F:17-beta-hydroxysteroid dehydrogenase (NAD+) activity"/>
    <property type="evidence" value="ECO:0007669"/>
    <property type="project" value="TreeGrafter"/>
</dbReference>
<comment type="similarity">
    <text evidence="1">Belongs to the enoyl-CoA hydratase/isomerase family.</text>
</comment>
<accession>A0A498Q4J9</accession>
<protein>
    <recommendedName>
        <fullName evidence="2">MaoC-like domain-containing protein</fullName>
    </recommendedName>
</protein>
<dbReference type="Pfam" id="PF01575">
    <property type="entry name" value="MaoC_dehydratas"/>
    <property type="match status" value="1"/>
</dbReference>
<evidence type="ECO:0000259" key="2">
    <source>
        <dbReference type="Pfam" id="PF01575"/>
    </source>
</evidence>
<dbReference type="PANTHER" id="PTHR13078">
    <property type="entry name" value="PEROXISOMAL MULTIFUNCTIONAL ENZYME TYPE 2-RELATED"/>
    <property type="match status" value="1"/>
</dbReference>
<dbReference type="EMBL" id="UPHP01000080">
    <property type="protein sequence ID" value="VBA39824.1"/>
    <property type="molecule type" value="Genomic_DNA"/>
</dbReference>
<name>A0A498Q4J9_9MYCO</name>
<evidence type="ECO:0000313" key="3">
    <source>
        <dbReference type="EMBL" id="VBA39824.1"/>
    </source>
</evidence>
<feature type="domain" description="MaoC-like" evidence="2">
    <location>
        <begin position="192"/>
        <end position="260"/>
    </location>
</feature>
<reference evidence="3 4" key="1">
    <citation type="submission" date="2018-09" db="EMBL/GenBank/DDBJ databases">
        <authorList>
            <person name="Tagini F."/>
        </authorList>
    </citation>
    <scope>NUCLEOTIDE SEQUENCE [LARGE SCALE GENOMIC DNA]</scope>
    <source>
        <strain evidence="3 4">MK136</strain>
    </source>
</reference>
<dbReference type="InterPro" id="IPR029069">
    <property type="entry name" value="HotDog_dom_sf"/>
</dbReference>
<dbReference type="Proteomes" id="UP000273307">
    <property type="component" value="Unassembled WGS sequence"/>
</dbReference>
<dbReference type="OrthoDB" id="4529608at2"/>
<dbReference type="AlphaFoldDB" id="A0A498Q4J9"/>
<evidence type="ECO:0000313" key="4">
    <source>
        <dbReference type="Proteomes" id="UP000273307"/>
    </source>
</evidence>
<sequence length="284" mass="31122">MYIDRETAIGLRWPDQTFRWSPSDVSGYHHAVCRFKAGSTVLPTFAMTGPGIFGVASPDFFRPQRPEICFPGIRLNRGDLLHEEQDIVVHRPIPPHGLSQSCGQVIDVEDHGPVAVLVQRGALVDHDGAPWITATSRIHAHTQGSTGGCHAVPTTHSVPDCEPTAVADTQTRADQAIEYHKFIHGSKMTDNVHTDPAFARAAGFPGTILQGVCTYGIVCGALVEQLLANDPTRVRRYSARFLHAVFPGELLRTRMWVEGPHCVFITPLPERRDTAVLSGTLEVQ</sequence>
<dbReference type="SUPFAM" id="SSF54637">
    <property type="entry name" value="Thioesterase/thiol ester dehydrase-isomerase"/>
    <property type="match status" value="2"/>
</dbReference>
<gene>
    <name evidence="3" type="ORF">LAUMK136_03192</name>
</gene>
<dbReference type="InterPro" id="IPR002539">
    <property type="entry name" value="MaoC-like_dom"/>
</dbReference>